<protein>
    <submittedName>
        <fullName evidence="1">Uncharacterized protein</fullName>
    </submittedName>
</protein>
<proteinExistence type="predicted"/>
<accession>A0A4P7Y507</accession>
<name>A0A4P7Y507_PSEVE</name>
<evidence type="ECO:0000313" key="1">
    <source>
        <dbReference type="EMBL" id="QCG66047.1"/>
    </source>
</evidence>
<organism evidence="1 2">
    <name type="scientific">Pseudomonas veronii</name>
    <dbReference type="NCBI Taxonomy" id="76761"/>
    <lineage>
        <taxon>Bacteria</taxon>
        <taxon>Pseudomonadati</taxon>
        <taxon>Pseudomonadota</taxon>
        <taxon>Gammaproteobacteria</taxon>
        <taxon>Pseudomonadales</taxon>
        <taxon>Pseudomonadaceae</taxon>
        <taxon>Pseudomonas</taxon>
    </lineage>
</organism>
<dbReference type="AlphaFoldDB" id="A0A4P7Y507"/>
<sequence length="120" mass="14073">MLSEYEVYKNEATKQFNLIKEQNSYCLFFAGTKTEIVTYLAYRIVSMSEVFSDLSDRRYSDDEKLFISTWIGELYEAHMSISPVDFTDNKCYVVSQKNGYKIKPIVETARKFISRTRGEI</sequence>
<dbReference type="EMBL" id="CP039631">
    <property type="protein sequence ID" value="QCG66047.1"/>
    <property type="molecule type" value="Genomic_DNA"/>
</dbReference>
<dbReference type="RefSeq" id="WP_046484727.1">
    <property type="nucleotide sequence ID" value="NZ_CP039631.3"/>
</dbReference>
<reference evidence="2" key="1">
    <citation type="submission" date="2019-04" db="EMBL/GenBank/DDBJ databases">
        <title>Complete genome sequence of Pseudomonas veronii strain PVy, a versatile degrader capable of using multiple contaminants as sole carbon sources.</title>
        <authorList>
            <person name="Lopez-Echartea E."/>
            <person name="Ridl J."/>
            <person name="Pajer P."/>
            <person name="Strejcek M."/>
            <person name="Suman J."/>
            <person name="Uhlik O."/>
        </authorList>
    </citation>
    <scope>NUCLEOTIDE SEQUENCE [LARGE SCALE GENOMIC DNA]</scope>
    <source>
        <strain evidence="2">Pvy</strain>
    </source>
</reference>
<gene>
    <name evidence="1" type="ORF">E4167_13655</name>
</gene>
<evidence type="ECO:0000313" key="2">
    <source>
        <dbReference type="Proteomes" id="UP000298274"/>
    </source>
</evidence>
<dbReference type="Proteomes" id="UP000298274">
    <property type="component" value="Chromosome"/>
</dbReference>